<dbReference type="GO" id="GO:0015629">
    <property type="term" value="C:actin cytoskeleton"/>
    <property type="evidence" value="ECO:0007669"/>
    <property type="project" value="TreeGrafter"/>
</dbReference>
<dbReference type="EMBL" id="CAJNOJ010000384">
    <property type="protein sequence ID" value="CAF1426991.1"/>
    <property type="molecule type" value="Genomic_DNA"/>
</dbReference>
<sequence>MSKTHPGSYSGNPAFTYTLYMPSSASSVTTLFPLAVLIHGLSRKPEAMLNDYKDFSQQNQCALFVPYFPEQYSYHRMISGNDPSFRFDRLLLHMLDEMKRMHQQVDISKFLLHGYSAGGRFVHRFAYLNASRILGLSIGAPGEITLIGNNWPVGTGNLPTVFNGDNIDREAMSVLPTQICIGDLDKERVDKAKRLKDNYDNVGLKWVQYDLVKNAGHDSSSMRNIVSAFFRSVLSNIHQTANDRIASGASEKAHRVIALRSNANGKFVCAENAGRDSLIANRDSVAGWETFDMIDLEGGNVALKSHANGRYVCAENGGNGTLMASRKKINAWETFRKVDRGNGKVAFIAVNGKYVSVGNFGNSELTADRDNAGNWETFDVVEK</sequence>
<proteinExistence type="predicted"/>
<dbReference type="InterPro" id="IPR010431">
    <property type="entry name" value="Fascin"/>
</dbReference>
<dbReference type="GO" id="GO:0005737">
    <property type="term" value="C:cytoplasm"/>
    <property type="evidence" value="ECO:0007669"/>
    <property type="project" value="TreeGrafter"/>
</dbReference>
<evidence type="ECO:0000259" key="1">
    <source>
        <dbReference type="Pfam" id="PF25490"/>
    </source>
</evidence>
<dbReference type="AlphaFoldDB" id="A0A815MNG1"/>
<evidence type="ECO:0000313" key="3">
    <source>
        <dbReference type="EMBL" id="CAF1426991.1"/>
    </source>
</evidence>
<dbReference type="OrthoDB" id="2334691at2759"/>
<comment type="caution">
    <text evidence="3">The sequence shown here is derived from an EMBL/GenBank/DDBJ whole genome shotgun (WGS) entry which is preliminary data.</text>
</comment>
<dbReference type="Gene3D" id="3.40.50.1820">
    <property type="entry name" value="alpha/beta hydrolase"/>
    <property type="match status" value="1"/>
</dbReference>
<organism evidence="3 5">
    <name type="scientific">Adineta ricciae</name>
    <name type="common">Rotifer</name>
    <dbReference type="NCBI Taxonomy" id="249248"/>
    <lineage>
        <taxon>Eukaryota</taxon>
        <taxon>Metazoa</taxon>
        <taxon>Spiralia</taxon>
        <taxon>Gnathifera</taxon>
        <taxon>Rotifera</taxon>
        <taxon>Eurotatoria</taxon>
        <taxon>Bdelloidea</taxon>
        <taxon>Adinetida</taxon>
        <taxon>Adinetidae</taxon>
        <taxon>Adineta</taxon>
    </lineage>
</organism>
<dbReference type="PANTHER" id="PTHR10551:SF9">
    <property type="entry name" value="FASCIN-2"/>
    <property type="match status" value="1"/>
</dbReference>
<dbReference type="GO" id="GO:0051015">
    <property type="term" value="F:actin filament binding"/>
    <property type="evidence" value="ECO:0007669"/>
    <property type="project" value="InterPro"/>
</dbReference>
<feature type="domain" description="DUF7910" evidence="1">
    <location>
        <begin position="296"/>
        <end position="382"/>
    </location>
</feature>
<accession>A0A815MNG1</accession>
<dbReference type="SUPFAM" id="SSF50405">
    <property type="entry name" value="Actin-crosslinking proteins"/>
    <property type="match status" value="1"/>
</dbReference>
<dbReference type="Gene3D" id="2.80.10.50">
    <property type="match status" value="1"/>
</dbReference>
<dbReference type="InterPro" id="IPR008999">
    <property type="entry name" value="Actin-crosslinking"/>
</dbReference>
<dbReference type="InterPro" id="IPR029058">
    <property type="entry name" value="AB_hydrolase_fold"/>
</dbReference>
<dbReference type="SUPFAM" id="SSF53474">
    <property type="entry name" value="alpha/beta-Hydrolases"/>
    <property type="match status" value="1"/>
</dbReference>
<evidence type="ECO:0000313" key="2">
    <source>
        <dbReference type="EMBL" id="CAF1401667.1"/>
    </source>
</evidence>
<dbReference type="PANTHER" id="PTHR10551">
    <property type="entry name" value="FASCIN"/>
    <property type="match status" value="1"/>
</dbReference>
<dbReference type="CDD" id="cd00257">
    <property type="entry name" value="beta-trefoil_FSCN-like"/>
    <property type="match status" value="1"/>
</dbReference>
<dbReference type="GO" id="GO:0016477">
    <property type="term" value="P:cell migration"/>
    <property type="evidence" value="ECO:0007669"/>
    <property type="project" value="TreeGrafter"/>
</dbReference>
<protein>
    <recommendedName>
        <fullName evidence="1">DUF7910 domain-containing protein</fullName>
    </recommendedName>
</protein>
<reference evidence="3" key="1">
    <citation type="submission" date="2021-02" db="EMBL/GenBank/DDBJ databases">
        <authorList>
            <person name="Nowell W R."/>
        </authorList>
    </citation>
    <scope>NUCLEOTIDE SEQUENCE</scope>
</reference>
<dbReference type="EMBL" id="CAJNOR010003318">
    <property type="protein sequence ID" value="CAF1401667.1"/>
    <property type="molecule type" value="Genomic_DNA"/>
</dbReference>
<dbReference type="Pfam" id="PF25490">
    <property type="entry name" value="DUF7910"/>
    <property type="match status" value="1"/>
</dbReference>
<gene>
    <name evidence="3" type="ORF">EDS130_LOCUS37934</name>
    <name evidence="2" type="ORF">XAT740_LOCUS34176</name>
</gene>
<dbReference type="Proteomes" id="UP000663852">
    <property type="component" value="Unassembled WGS sequence"/>
</dbReference>
<keyword evidence="4" id="KW-1185">Reference proteome</keyword>
<dbReference type="Proteomes" id="UP000663828">
    <property type="component" value="Unassembled WGS sequence"/>
</dbReference>
<dbReference type="InterPro" id="IPR057232">
    <property type="entry name" value="DUF7910"/>
</dbReference>
<evidence type="ECO:0000313" key="4">
    <source>
        <dbReference type="Proteomes" id="UP000663828"/>
    </source>
</evidence>
<dbReference type="GO" id="GO:0007163">
    <property type="term" value="P:establishment or maintenance of cell polarity"/>
    <property type="evidence" value="ECO:0007669"/>
    <property type="project" value="TreeGrafter"/>
</dbReference>
<evidence type="ECO:0000313" key="5">
    <source>
        <dbReference type="Proteomes" id="UP000663852"/>
    </source>
</evidence>
<dbReference type="GO" id="GO:0051017">
    <property type="term" value="P:actin filament bundle assembly"/>
    <property type="evidence" value="ECO:0007669"/>
    <property type="project" value="TreeGrafter"/>
</dbReference>
<name>A0A815MNG1_ADIRI</name>